<evidence type="ECO:0000313" key="1">
    <source>
        <dbReference type="EMBL" id="PJF45658.1"/>
    </source>
</evidence>
<dbReference type="AlphaFoldDB" id="A0A2M8Q777"/>
<dbReference type="Proteomes" id="UP000230790">
    <property type="component" value="Unassembled WGS sequence"/>
</dbReference>
<sequence length="85" mass="8760">MVMAGVIVDVRAEIGEAAVLWPGACISHDAHIGANTFVSPNATVCGFARIGAHSFIGAGAAVVDRGLVPEGCTIKMLTRWTQKAP</sequence>
<reference evidence="1 2" key="1">
    <citation type="submission" date="2017-11" db="EMBL/GenBank/DDBJ databases">
        <title>Evolution of Phototrophy in the Chloroflexi Phylum Driven by Horizontal Gene Transfer.</title>
        <authorList>
            <person name="Ward L.M."/>
            <person name="Hemp J."/>
            <person name="Shih P.M."/>
            <person name="Mcglynn S.E."/>
            <person name="Fischer W."/>
        </authorList>
    </citation>
    <scope>NUCLEOTIDE SEQUENCE [LARGE SCALE GENOMIC DNA]</scope>
    <source>
        <strain evidence="1">JP3_7</strain>
    </source>
</reference>
<dbReference type="SUPFAM" id="SSF51161">
    <property type="entry name" value="Trimeric LpxA-like enzymes"/>
    <property type="match status" value="1"/>
</dbReference>
<organism evidence="1 2">
    <name type="scientific">Candidatus Thermofonsia Clade 3 bacterium</name>
    <dbReference type="NCBI Taxonomy" id="2364212"/>
    <lineage>
        <taxon>Bacteria</taxon>
        <taxon>Bacillati</taxon>
        <taxon>Chloroflexota</taxon>
        <taxon>Candidatus Thermofontia</taxon>
        <taxon>Candidatus Thermofonsia Clade 3</taxon>
    </lineage>
</organism>
<protein>
    <submittedName>
        <fullName evidence="1">Uncharacterized protein</fullName>
    </submittedName>
</protein>
<proteinExistence type="predicted"/>
<dbReference type="Gene3D" id="2.160.10.10">
    <property type="entry name" value="Hexapeptide repeat proteins"/>
    <property type="match status" value="1"/>
</dbReference>
<comment type="caution">
    <text evidence="1">The sequence shown here is derived from an EMBL/GenBank/DDBJ whole genome shotgun (WGS) entry which is preliminary data.</text>
</comment>
<name>A0A2M8Q777_9CHLR</name>
<evidence type="ECO:0000313" key="2">
    <source>
        <dbReference type="Proteomes" id="UP000230790"/>
    </source>
</evidence>
<dbReference type="InterPro" id="IPR011004">
    <property type="entry name" value="Trimer_LpxA-like_sf"/>
</dbReference>
<dbReference type="Pfam" id="PF00132">
    <property type="entry name" value="Hexapep"/>
    <property type="match status" value="1"/>
</dbReference>
<accession>A0A2M8Q777</accession>
<gene>
    <name evidence="1" type="ORF">CUN48_17770</name>
</gene>
<dbReference type="EMBL" id="PGTN01000875">
    <property type="protein sequence ID" value="PJF45658.1"/>
    <property type="molecule type" value="Genomic_DNA"/>
</dbReference>
<dbReference type="InterPro" id="IPR001451">
    <property type="entry name" value="Hexapep"/>
</dbReference>